<reference evidence="2 3" key="1">
    <citation type="journal article" date="2010" name="Stand. Genomic Sci.">
        <title>Complete genome sequence of Spirosoma linguale type strain (1).</title>
        <authorList>
            <person name="Lail K."/>
            <person name="Sikorski J."/>
            <person name="Saunders E."/>
            <person name="Lapidus A."/>
            <person name="Glavina Del Rio T."/>
            <person name="Copeland A."/>
            <person name="Tice H."/>
            <person name="Cheng J.-F."/>
            <person name="Lucas S."/>
            <person name="Nolan M."/>
            <person name="Bruce D."/>
            <person name="Goodwin L."/>
            <person name="Pitluck S."/>
            <person name="Ivanova N."/>
            <person name="Mavromatis K."/>
            <person name="Ovchinnikova G."/>
            <person name="Pati A."/>
            <person name="Chen A."/>
            <person name="Palaniappan K."/>
            <person name="Land M."/>
            <person name="Hauser L."/>
            <person name="Chang Y.-J."/>
            <person name="Jeffries C.D."/>
            <person name="Chain P."/>
            <person name="Brettin T."/>
            <person name="Detter J.C."/>
            <person name="Schuetze A."/>
            <person name="Rohde M."/>
            <person name="Tindall B.J."/>
            <person name="Goeker M."/>
            <person name="Bristow J."/>
            <person name="Eisen J.A."/>
            <person name="Markowitz V."/>
            <person name="Hugenholtz P."/>
            <person name="Kyrpides N.C."/>
            <person name="Klenk H.-P."/>
            <person name="Chen F."/>
        </authorList>
    </citation>
    <scope>NUCLEOTIDE SEQUENCE [LARGE SCALE GENOMIC DNA]</scope>
    <source>
        <strain evidence="3">ATCC 33905 / DSM 74 / LMG 10896 / Claus 1</strain>
    </source>
</reference>
<evidence type="ECO:0000313" key="2">
    <source>
        <dbReference type="EMBL" id="ADB42163.1"/>
    </source>
</evidence>
<accession>D2QTN1</accession>
<gene>
    <name evidence="2" type="ordered locus">Slin_6204</name>
</gene>
<dbReference type="RefSeq" id="WP_012930647.1">
    <property type="nucleotide sequence ID" value="NC_013730.1"/>
</dbReference>
<dbReference type="EMBL" id="CP001769">
    <property type="protein sequence ID" value="ADB42163.1"/>
    <property type="molecule type" value="Genomic_DNA"/>
</dbReference>
<evidence type="ECO:0000313" key="3">
    <source>
        <dbReference type="Proteomes" id="UP000002028"/>
    </source>
</evidence>
<dbReference type="HOGENOM" id="CLU_1069219_0_0_10"/>
<dbReference type="InterPro" id="IPR035897">
    <property type="entry name" value="Toll_tir_struct_dom_sf"/>
</dbReference>
<dbReference type="Pfam" id="PF13676">
    <property type="entry name" value="TIR_2"/>
    <property type="match status" value="1"/>
</dbReference>
<evidence type="ECO:0000259" key="1">
    <source>
        <dbReference type="PROSITE" id="PS50104"/>
    </source>
</evidence>
<dbReference type="STRING" id="504472.Slin_6204"/>
<dbReference type="CDD" id="cd17039">
    <property type="entry name" value="Ubl_ubiquitin_like"/>
    <property type="match status" value="1"/>
</dbReference>
<name>D2QTN1_SPILD</name>
<dbReference type="InterPro" id="IPR029071">
    <property type="entry name" value="Ubiquitin-like_domsf"/>
</dbReference>
<organism evidence="2 3">
    <name type="scientific">Spirosoma linguale (strain ATCC 33905 / DSM 74 / LMG 10896 / Claus 1)</name>
    <dbReference type="NCBI Taxonomy" id="504472"/>
    <lineage>
        <taxon>Bacteria</taxon>
        <taxon>Pseudomonadati</taxon>
        <taxon>Bacteroidota</taxon>
        <taxon>Cytophagia</taxon>
        <taxon>Cytophagales</taxon>
        <taxon>Cytophagaceae</taxon>
        <taxon>Spirosoma</taxon>
    </lineage>
</organism>
<protein>
    <submittedName>
        <fullName evidence="2">TIR protein</fullName>
    </submittedName>
</protein>
<dbReference type="Gene3D" id="3.10.20.90">
    <property type="entry name" value="Phosphatidylinositol 3-kinase Catalytic Subunit, Chain A, domain 1"/>
    <property type="match status" value="1"/>
</dbReference>
<dbReference type="KEGG" id="sli:Slin_6204"/>
<dbReference type="GO" id="GO:0007165">
    <property type="term" value="P:signal transduction"/>
    <property type="evidence" value="ECO:0007669"/>
    <property type="project" value="InterPro"/>
</dbReference>
<feature type="domain" description="TIR" evidence="1">
    <location>
        <begin position="19"/>
        <end position="163"/>
    </location>
</feature>
<dbReference type="SUPFAM" id="SSF52200">
    <property type="entry name" value="Toll/Interleukin receptor TIR domain"/>
    <property type="match status" value="1"/>
</dbReference>
<dbReference type="Gene3D" id="3.40.50.10140">
    <property type="entry name" value="Toll/interleukin-1 receptor homology (TIR) domain"/>
    <property type="match status" value="1"/>
</dbReference>
<keyword evidence="3" id="KW-1185">Reference proteome</keyword>
<dbReference type="SMART" id="SM00255">
    <property type="entry name" value="TIR"/>
    <property type="match status" value="1"/>
</dbReference>
<dbReference type="InterPro" id="IPR000157">
    <property type="entry name" value="TIR_dom"/>
</dbReference>
<proteinExistence type="predicted"/>
<dbReference type="Proteomes" id="UP000002028">
    <property type="component" value="Chromosome"/>
</dbReference>
<sequence>MKTQSTNSTDKREIKLEERKVNIFYSYSHRDEELRERFEVHMAGLKRKGLIEEWHDRKILSGQNFENAIDKNLTNADIVIFFVSADFIASDYCYKNEVIKSVERHNQGHCTVVPVILRECDWEGAPFESIHGLPTDMKPVVSKHWNDTDEAFTNIVRELKKIIKKKFSDKEKLNFVNNKKSIKFILRSGVSGQEFDIEAPSSSTVKELLDELIKNETLDRDYEYIFILKYNSQQLELNQTLFDCQVRDGDTILASTTSRK</sequence>
<dbReference type="SUPFAM" id="SSF54236">
    <property type="entry name" value="Ubiquitin-like"/>
    <property type="match status" value="1"/>
</dbReference>
<dbReference type="AlphaFoldDB" id="D2QTN1"/>
<dbReference type="PROSITE" id="PS50104">
    <property type="entry name" value="TIR"/>
    <property type="match status" value="1"/>
</dbReference>
<dbReference type="eggNOG" id="COG0443">
    <property type="taxonomic scope" value="Bacteria"/>
</dbReference>